<comment type="caution">
    <text evidence="2">The sequence shown here is derived from an EMBL/GenBank/DDBJ whole genome shotgun (WGS) entry which is preliminary data.</text>
</comment>
<feature type="transmembrane region" description="Helical" evidence="1">
    <location>
        <begin position="6"/>
        <end position="24"/>
    </location>
</feature>
<proteinExistence type="predicted"/>
<evidence type="ECO:0000313" key="2">
    <source>
        <dbReference type="EMBL" id="PJE75951.1"/>
    </source>
</evidence>
<dbReference type="EMBL" id="PFET01000008">
    <property type="protein sequence ID" value="PJE75951.1"/>
    <property type="molecule type" value="Genomic_DNA"/>
</dbReference>
<feature type="transmembrane region" description="Helical" evidence="1">
    <location>
        <begin position="36"/>
        <end position="57"/>
    </location>
</feature>
<feature type="transmembrane region" description="Helical" evidence="1">
    <location>
        <begin position="208"/>
        <end position="228"/>
    </location>
</feature>
<dbReference type="AlphaFoldDB" id="A0A2M8LER8"/>
<evidence type="ECO:0000256" key="1">
    <source>
        <dbReference type="SAM" id="Phobius"/>
    </source>
</evidence>
<keyword evidence="1" id="KW-0472">Membrane</keyword>
<accession>A0A2M8LER8</accession>
<evidence type="ECO:0000313" key="3">
    <source>
        <dbReference type="Proteomes" id="UP000231152"/>
    </source>
</evidence>
<organism evidence="2 3">
    <name type="scientific">Candidatus Uhrbacteria bacterium CG10_big_fil_rev_8_21_14_0_10_48_11</name>
    <dbReference type="NCBI Taxonomy" id="1975037"/>
    <lineage>
        <taxon>Bacteria</taxon>
        <taxon>Candidatus Uhriibacteriota</taxon>
    </lineage>
</organism>
<keyword evidence="1" id="KW-0812">Transmembrane</keyword>
<name>A0A2M8LER8_9BACT</name>
<dbReference type="Proteomes" id="UP000231152">
    <property type="component" value="Unassembled WGS sequence"/>
</dbReference>
<keyword evidence="1" id="KW-1133">Transmembrane helix</keyword>
<feature type="transmembrane region" description="Helical" evidence="1">
    <location>
        <begin position="69"/>
        <end position="96"/>
    </location>
</feature>
<feature type="transmembrane region" description="Helical" evidence="1">
    <location>
        <begin position="103"/>
        <end position="125"/>
    </location>
</feature>
<gene>
    <name evidence="2" type="ORF">COV04_02245</name>
</gene>
<protein>
    <recommendedName>
        <fullName evidence="4">Histidine kinase N-terminal 7TM region domain-containing protein</fullName>
    </recommendedName>
</protein>
<reference evidence="2 3" key="1">
    <citation type="submission" date="2017-09" db="EMBL/GenBank/DDBJ databases">
        <title>Depth-based differentiation of microbial function through sediment-hosted aquifers and enrichment of novel symbionts in the deep terrestrial subsurface.</title>
        <authorList>
            <person name="Probst A.J."/>
            <person name="Ladd B."/>
            <person name="Jarett J.K."/>
            <person name="Geller-Mcgrath D.E."/>
            <person name="Sieber C.M."/>
            <person name="Emerson J.B."/>
            <person name="Anantharaman K."/>
            <person name="Thomas B.C."/>
            <person name="Malmstrom R."/>
            <person name="Stieglmeier M."/>
            <person name="Klingl A."/>
            <person name="Woyke T."/>
            <person name="Ryan C.M."/>
            <person name="Banfield J.F."/>
        </authorList>
    </citation>
    <scope>NUCLEOTIDE SEQUENCE [LARGE SCALE GENOMIC DNA]</scope>
    <source>
        <strain evidence="2">CG10_big_fil_rev_8_21_14_0_10_48_11</strain>
    </source>
</reference>
<feature type="transmembrane region" description="Helical" evidence="1">
    <location>
        <begin position="182"/>
        <end position="202"/>
    </location>
</feature>
<evidence type="ECO:0008006" key="4">
    <source>
        <dbReference type="Google" id="ProtNLM"/>
    </source>
</evidence>
<sequence length="248" mass="27674">MLPIIAIANLVNGVLSGFLTLRLYRRYQRRMREHTPPAGVQYFIAFYFVLTIVWLLYSTPGLITTNLTWIMVFQSLADLFVLVGAAVVLNIVCFALHKPNLAVMLSLVVATCGVAYLFGLVFSHPPSIQEVIPPYVYWHPATPNWIRVVSGIVAALSSLTFISTFVVLGFKVKTNNLVRRRSFFLAAGMFFLFLASLTFFIFSTGGFLLTMSSSLLGVAGLFVMLRGVPYHDEHNEQMATYLKESTPS</sequence>
<feature type="transmembrane region" description="Helical" evidence="1">
    <location>
        <begin position="145"/>
        <end position="170"/>
    </location>
</feature>